<evidence type="ECO:0000256" key="6">
    <source>
        <dbReference type="PIRSR" id="PIRSR602678-1"/>
    </source>
</evidence>
<evidence type="ECO:0000256" key="2">
    <source>
        <dbReference type="ARBA" id="ARBA00011643"/>
    </source>
</evidence>
<keyword evidence="4 5" id="KW-0479">Metal-binding</keyword>
<feature type="binding site" evidence="6">
    <location>
        <position position="345"/>
    </location>
    <ligand>
        <name>a divalent metal cation</name>
        <dbReference type="ChEBI" id="CHEBI:60240"/>
        <label>1</label>
    </ligand>
</feature>
<dbReference type="Gene3D" id="3.40.1390.30">
    <property type="entry name" value="NIF3 (NGG1p interacting factor 3)-like"/>
    <property type="match status" value="1"/>
</dbReference>
<sequence>MIESPKQDMVNPSIVTAGDVAGIMETFAPLALQEGYDNCGLQVGSQLDVVTGILVCLDVTDEVIDEAIALDCNMIVSHHPLIFGGLKRLNGHTAVERMVIKAIRHGIALYAAHTNADAVGNGVSGRMAMKLGLEKCRVLSPLSGRLMKLITFVPVDHLSQVRDAIFEAGAGHIGHYDSCSFQVHGHGTFRGDAQSQPYVGCPGTLHTEPEVRIETVMPDYLSSRVVDALFSAHPYEEVAYDLYPLANQWSERGFGIIGQLSRPEAPLEFLNRVKAVFGCQSVRYSPLTTGDFSRVALCGGSGSDLIKAAMAAKADVFITGDIKYHQFFEADGRMVIADIGHFESEQFTKELFFELLTEKLPNFAIHLSNINSNPINYL</sequence>
<dbReference type="InterPro" id="IPR036069">
    <property type="entry name" value="DUF34/NIF3_sf"/>
</dbReference>
<dbReference type="GO" id="GO:0046872">
    <property type="term" value="F:metal ion binding"/>
    <property type="evidence" value="ECO:0007669"/>
    <property type="project" value="UniProtKB-UniRule"/>
</dbReference>
<feature type="binding site" evidence="6">
    <location>
        <position position="78"/>
    </location>
    <ligand>
        <name>a divalent metal cation</name>
        <dbReference type="ChEBI" id="CHEBI:60240"/>
        <label>1</label>
    </ligand>
</feature>
<feature type="binding site" evidence="6">
    <location>
        <position position="79"/>
    </location>
    <ligand>
        <name>a divalent metal cation</name>
        <dbReference type="ChEBI" id="CHEBI:60240"/>
        <label>1</label>
    </ligand>
</feature>
<comment type="similarity">
    <text evidence="1 5">Belongs to the GTP cyclohydrolase I type 2/NIF3 family.</text>
</comment>
<dbReference type="InterPro" id="IPR017221">
    <property type="entry name" value="DUF34/NIF3_bac"/>
</dbReference>
<gene>
    <name evidence="7" type="ORF">LX69_00148</name>
</gene>
<keyword evidence="8" id="KW-1185">Reference proteome</keyword>
<accession>A0A2W7NMC0</accession>
<dbReference type="PANTHER" id="PTHR13799">
    <property type="entry name" value="NGG1 INTERACTING FACTOR 3"/>
    <property type="match status" value="1"/>
</dbReference>
<feature type="binding site" evidence="6">
    <location>
        <position position="341"/>
    </location>
    <ligand>
        <name>a divalent metal cation</name>
        <dbReference type="ChEBI" id="CHEBI:60240"/>
        <label>1</label>
    </ligand>
</feature>
<dbReference type="FunFam" id="3.30.70.120:FF:000006">
    <property type="entry name" value="GTP cyclohydrolase 1 type 2 homolog"/>
    <property type="match status" value="1"/>
</dbReference>
<evidence type="ECO:0000256" key="5">
    <source>
        <dbReference type="PIRNR" id="PIRNR037489"/>
    </source>
</evidence>
<comment type="caution">
    <text evidence="7">The sequence shown here is derived from an EMBL/GenBank/DDBJ whole genome shotgun (WGS) entry which is preliminary data.</text>
</comment>
<dbReference type="InterPro" id="IPR015867">
    <property type="entry name" value="N-reg_PII/ATP_PRibTrfase_C"/>
</dbReference>
<dbReference type="AlphaFoldDB" id="A0A2W7NMC0"/>
<evidence type="ECO:0000256" key="4">
    <source>
        <dbReference type="ARBA" id="ARBA00022723"/>
    </source>
</evidence>
<protein>
    <recommendedName>
        <fullName evidence="3 5">GTP cyclohydrolase 1 type 2 homolog</fullName>
    </recommendedName>
</protein>
<dbReference type="Proteomes" id="UP000249239">
    <property type="component" value="Unassembled WGS sequence"/>
</dbReference>
<dbReference type="Pfam" id="PF01784">
    <property type="entry name" value="DUF34_NIF3"/>
    <property type="match status" value="1"/>
</dbReference>
<evidence type="ECO:0000313" key="7">
    <source>
        <dbReference type="EMBL" id="PZX20723.1"/>
    </source>
</evidence>
<proteinExistence type="inferred from homology"/>
<dbReference type="InterPro" id="IPR002678">
    <property type="entry name" value="DUF34/NIF3"/>
</dbReference>
<organism evidence="7 8">
    <name type="scientific">Breznakibacter xylanolyticus</name>
    <dbReference type="NCBI Taxonomy" id="990"/>
    <lineage>
        <taxon>Bacteria</taxon>
        <taxon>Pseudomonadati</taxon>
        <taxon>Bacteroidota</taxon>
        <taxon>Bacteroidia</taxon>
        <taxon>Marinilabiliales</taxon>
        <taxon>Marinilabiliaceae</taxon>
        <taxon>Breznakibacter</taxon>
    </lineage>
</organism>
<dbReference type="EMBL" id="QKZK01000001">
    <property type="protein sequence ID" value="PZX20723.1"/>
    <property type="molecule type" value="Genomic_DNA"/>
</dbReference>
<name>A0A2W7NMC0_9BACT</name>
<evidence type="ECO:0000256" key="3">
    <source>
        <dbReference type="ARBA" id="ARBA00022112"/>
    </source>
</evidence>
<feature type="binding site" evidence="6">
    <location>
        <position position="117"/>
    </location>
    <ligand>
        <name>a divalent metal cation</name>
        <dbReference type="ChEBI" id="CHEBI:60240"/>
        <label>1</label>
    </ligand>
</feature>
<dbReference type="NCBIfam" id="TIGR00486">
    <property type="entry name" value="YbgI_SA1388"/>
    <property type="match status" value="1"/>
</dbReference>
<dbReference type="FunFam" id="3.40.1390.30:FF:000001">
    <property type="entry name" value="GTP cyclohydrolase 1 type 2"/>
    <property type="match status" value="1"/>
</dbReference>
<dbReference type="RefSeq" id="WP_245934903.1">
    <property type="nucleotide sequence ID" value="NZ_QKZK01000001.1"/>
</dbReference>
<comment type="subunit">
    <text evidence="2">Homohexamer.</text>
</comment>
<dbReference type="PANTHER" id="PTHR13799:SF14">
    <property type="entry name" value="GTP CYCLOHYDROLASE 1 TYPE 2 HOMOLOG"/>
    <property type="match status" value="1"/>
</dbReference>
<evidence type="ECO:0000313" key="8">
    <source>
        <dbReference type="Proteomes" id="UP000249239"/>
    </source>
</evidence>
<dbReference type="SUPFAM" id="SSF102705">
    <property type="entry name" value="NIF3 (NGG1p interacting factor 3)-like"/>
    <property type="match status" value="1"/>
</dbReference>
<dbReference type="Gene3D" id="3.30.70.120">
    <property type="match status" value="1"/>
</dbReference>
<dbReference type="PIRSF" id="PIRSF037489">
    <property type="entry name" value="UCP037489_NIF3_YqfO"/>
    <property type="match status" value="1"/>
</dbReference>
<evidence type="ECO:0000256" key="1">
    <source>
        <dbReference type="ARBA" id="ARBA00006964"/>
    </source>
</evidence>
<reference evidence="7 8" key="1">
    <citation type="submission" date="2018-06" db="EMBL/GenBank/DDBJ databases">
        <title>Genomic Encyclopedia of Archaeal and Bacterial Type Strains, Phase II (KMG-II): from individual species to whole genera.</title>
        <authorList>
            <person name="Goeker M."/>
        </authorList>
    </citation>
    <scope>NUCLEOTIDE SEQUENCE [LARGE SCALE GENOMIC DNA]</scope>
    <source>
        <strain evidence="7 8">DSM 6779</strain>
    </source>
</reference>
<dbReference type="GO" id="GO:0005737">
    <property type="term" value="C:cytoplasm"/>
    <property type="evidence" value="ECO:0007669"/>
    <property type="project" value="TreeGrafter"/>
</dbReference>